<keyword evidence="7" id="KW-0472">Membrane</keyword>
<protein>
    <submittedName>
        <fullName evidence="12">Protein FAM69C-like</fullName>
    </submittedName>
</protein>
<keyword evidence="6" id="KW-1133">Transmembrane helix</keyword>
<evidence type="ECO:0000256" key="6">
    <source>
        <dbReference type="ARBA" id="ARBA00022989"/>
    </source>
</evidence>
<comment type="subcellular location">
    <subcellularLocation>
        <location evidence="1">Endoplasmic reticulum membrane</location>
        <topology evidence="1">Single-pass type II membrane protein</topology>
    </subcellularLocation>
</comment>
<evidence type="ECO:0000256" key="2">
    <source>
        <dbReference type="ARBA" id="ARBA00006338"/>
    </source>
</evidence>
<evidence type="ECO:0000256" key="3">
    <source>
        <dbReference type="ARBA" id="ARBA00022692"/>
    </source>
</evidence>
<evidence type="ECO:0000259" key="10">
    <source>
        <dbReference type="Pfam" id="PF14875"/>
    </source>
</evidence>
<comment type="similarity">
    <text evidence="2">Belongs to the DIPK family.</text>
</comment>
<dbReference type="GeneID" id="100376647"/>
<evidence type="ECO:0000313" key="12">
    <source>
        <dbReference type="RefSeq" id="XP_002741258.1"/>
    </source>
</evidence>
<dbReference type="InterPro" id="IPR029244">
    <property type="entry name" value="FAM69_N"/>
</dbReference>
<evidence type="ECO:0000256" key="1">
    <source>
        <dbReference type="ARBA" id="ARBA00004648"/>
    </source>
</evidence>
<keyword evidence="8" id="KW-1015">Disulfide bond</keyword>
<keyword evidence="3" id="KW-0812">Transmembrane</keyword>
<dbReference type="InterPro" id="IPR011009">
    <property type="entry name" value="Kinase-like_dom_sf"/>
</dbReference>
<name>A0ABM0H048_SACKO</name>
<gene>
    <name evidence="12" type="primary">LOC100376647</name>
</gene>
<evidence type="ECO:0000256" key="4">
    <source>
        <dbReference type="ARBA" id="ARBA00022824"/>
    </source>
</evidence>
<evidence type="ECO:0000313" key="11">
    <source>
        <dbReference type="Proteomes" id="UP000694865"/>
    </source>
</evidence>
<evidence type="ECO:0000259" key="9">
    <source>
        <dbReference type="Pfam" id="PF12260"/>
    </source>
</evidence>
<keyword evidence="11" id="KW-1185">Reference proteome</keyword>
<evidence type="ECO:0000256" key="7">
    <source>
        <dbReference type="ARBA" id="ARBA00023136"/>
    </source>
</evidence>
<evidence type="ECO:0000256" key="5">
    <source>
        <dbReference type="ARBA" id="ARBA00022968"/>
    </source>
</evidence>
<dbReference type="Proteomes" id="UP000694865">
    <property type="component" value="Unplaced"/>
</dbReference>
<keyword evidence="5" id="KW-0735">Signal-anchor</keyword>
<dbReference type="InterPro" id="IPR022049">
    <property type="entry name" value="FAM69_kinase_dom"/>
</dbReference>
<accession>A0ABM0H048</accession>
<dbReference type="SUPFAM" id="SSF56112">
    <property type="entry name" value="Protein kinase-like (PK-like)"/>
    <property type="match status" value="1"/>
</dbReference>
<dbReference type="Pfam" id="PF14875">
    <property type="entry name" value="PIP49_N"/>
    <property type="match status" value="1"/>
</dbReference>
<dbReference type="Pfam" id="PF12260">
    <property type="entry name" value="PIP49_C"/>
    <property type="match status" value="1"/>
</dbReference>
<feature type="domain" description="FAM69 protein-kinase" evidence="9">
    <location>
        <begin position="121"/>
        <end position="314"/>
    </location>
</feature>
<keyword evidence="4" id="KW-0256">Endoplasmic reticulum</keyword>
<dbReference type="PANTHER" id="PTHR21093:SF2">
    <property type="entry name" value="DIVERGENT PROTEIN KINASE DOMAIN 1C"/>
    <property type="match status" value="1"/>
</dbReference>
<evidence type="ECO:0000256" key="8">
    <source>
        <dbReference type="ARBA" id="ARBA00023157"/>
    </source>
</evidence>
<feature type="domain" description="FAM69 N-terminal" evidence="10">
    <location>
        <begin position="2"/>
        <end position="92"/>
    </location>
</feature>
<reference evidence="12" key="1">
    <citation type="submission" date="2025-08" db="UniProtKB">
        <authorList>
            <consortium name="RefSeq"/>
        </authorList>
    </citation>
    <scope>IDENTIFICATION</scope>
    <source>
        <tissue evidence="12">Testes</tissue>
    </source>
</reference>
<sequence length="343" mass="39953">MLDGNLCDNLCIDRTIRYKSCLYYSHGKKVILAEWNQKDIIVKSKYEKINEYFPIIYKIEKDDLIFTQAPDMNLVLRMVQDKVSDSLGLKENIDQTDLLKKMWTKDVEDVVTMTTADKTSLWMLLQQDEYLFMKYFQNKHMPQIYGSCGYFYAMEYLPTGNILDPRMLSIEDNLDSAPWMRRHAIAQGMLELIWDLDRSFHQVMHLCDVKAENLGVRSDGTIAAIDVDIAFLESQMQGILNQPNCTTHSDCDFFDCLGICDFRIKKCSSQRRDNNLQAFCRKIFLPRHGFPGLLRYPPLHVATELEELLEAECTKYTSTGEKASETRFYTKLKLLLDKSLLKM</sequence>
<dbReference type="Gene3D" id="1.10.510.10">
    <property type="entry name" value="Transferase(Phosphotransferase) domain 1"/>
    <property type="match status" value="1"/>
</dbReference>
<organism evidence="11 12">
    <name type="scientific">Saccoglossus kowalevskii</name>
    <name type="common">Acorn worm</name>
    <dbReference type="NCBI Taxonomy" id="10224"/>
    <lineage>
        <taxon>Eukaryota</taxon>
        <taxon>Metazoa</taxon>
        <taxon>Hemichordata</taxon>
        <taxon>Enteropneusta</taxon>
        <taxon>Harrimaniidae</taxon>
        <taxon>Saccoglossus</taxon>
    </lineage>
</organism>
<proteinExistence type="inferred from homology"/>
<dbReference type="PANTHER" id="PTHR21093">
    <property type="entry name" value="DIVERGENT PROTEIN KINASE DOMAIN 1C-RELATED"/>
    <property type="match status" value="1"/>
</dbReference>
<dbReference type="RefSeq" id="XP_002741258.1">
    <property type="nucleotide sequence ID" value="XM_002741212.1"/>
</dbReference>